<keyword evidence="1" id="KW-0472">Membrane</keyword>
<feature type="transmembrane region" description="Helical" evidence="1">
    <location>
        <begin position="42"/>
        <end position="66"/>
    </location>
</feature>
<comment type="caution">
    <text evidence="2">The sequence shown here is derived from an EMBL/GenBank/DDBJ whole genome shotgun (WGS) entry which is preliminary data.</text>
</comment>
<evidence type="ECO:0000313" key="2">
    <source>
        <dbReference type="EMBL" id="PZQ51340.1"/>
    </source>
</evidence>
<dbReference type="EMBL" id="QFPW01000002">
    <property type="protein sequence ID" value="PZQ51340.1"/>
    <property type="molecule type" value="Genomic_DNA"/>
</dbReference>
<keyword evidence="1" id="KW-1133">Transmembrane helix</keyword>
<organism evidence="2 3">
    <name type="scientific">Rhodovulum sulfidophilum</name>
    <name type="common">Rhodobacter sulfidophilus</name>
    <dbReference type="NCBI Taxonomy" id="35806"/>
    <lineage>
        <taxon>Bacteria</taxon>
        <taxon>Pseudomonadati</taxon>
        <taxon>Pseudomonadota</taxon>
        <taxon>Alphaproteobacteria</taxon>
        <taxon>Rhodobacterales</taxon>
        <taxon>Paracoccaceae</taxon>
        <taxon>Rhodovulum</taxon>
    </lineage>
</organism>
<dbReference type="Proteomes" id="UP000249185">
    <property type="component" value="Unassembled WGS sequence"/>
</dbReference>
<sequence>MSRRPAFPAPKSGSRSAFATVALGMGAAASSGVAVLMLGGGLIAAIGAYMLTGSAAIAALGVVQAARPLRPRLHRLAARLRRPVAILTH</sequence>
<reference evidence="2 3" key="1">
    <citation type="submission" date="2017-08" db="EMBL/GenBank/DDBJ databases">
        <title>Infants hospitalized years apart are colonized by the same room-sourced microbial strains.</title>
        <authorList>
            <person name="Brooks B."/>
            <person name="Olm M.R."/>
            <person name="Firek B.A."/>
            <person name="Baker R."/>
            <person name="Thomas B.C."/>
            <person name="Morowitz M.J."/>
            <person name="Banfield J.F."/>
        </authorList>
    </citation>
    <scope>NUCLEOTIDE SEQUENCE [LARGE SCALE GENOMIC DNA]</scope>
    <source>
        <strain evidence="2">S2_005_002_R2_34</strain>
    </source>
</reference>
<evidence type="ECO:0000313" key="3">
    <source>
        <dbReference type="Proteomes" id="UP000249185"/>
    </source>
</evidence>
<evidence type="ECO:0000256" key="1">
    <source>
        <dbReference type="SAM" id="Phobius"/>
    </source>
</evidence>
<protein>
    <submittedName>
        <fullName evidence="2">Uncharacterized protein</fullName>
    </submittedName>
</protein>
<gene>
    <name evidence="2" type="ORF">DI556_04000</name>
</gene>
<name>A0A2W5QIJ2_RHOSU</name>
<accession>A0A2W5QIJ2</accession>
<dbReference type="AlphaFoldDB" id="A0A2W5QIJ2"/>
<keyword evidence="1" id="KW-0812">Transmembrane</keyword>
<proteinExistence type="predicted"/>